<evidence type="ECO:0000259" key="5">
    <source>
        <dbReference type="Pfam" id="PF04083"/>
    </source>
</evidence>
<dbReference type="InterPro" id="IPR029058">
    <property type="entry name" value="AB_hydrolase_fold"/>
</dbReference>
<evidence type="ECO:0000256" key="2">
    <source>
        <dbReference type="PIRNR" id="PIRNR000862"/>
    </source>
</evidence>
<dbReference type="GO" id="GO:0016042">
    <property type="term" value="P:lipid catabolic process"/>
    <property type="evidence" value="ECO:0007669"/>
    <property type="project" value="UniProtKB-KW"/>
</dbReference>
<feature type="active site" description="Charge relay system" evidence="3">
    <location>
        <position position="371"/>
    </location>
</feature>
<feature type="active site" description="Nucleophile" evidence="3">
    <location>
        <position position="164"/>
    </location>
</feature>
<dbReference type="EMBL" id="PDUG01000005">
    <property type="protein sequence ID" value="PIC28630.1"/>
    <property type="molecule type" value="Genomic_DNA"/>
</dbReference>
<keyword evidence="2" id="KW-0442">Lipid degradation</keyword>
<feature type="active site" description="Charge relay system" evidence="3">
    <location>
        <position position="340"/>
    </location>
</feature>
<feature type="signal peptide" evidence="4">
    <location>
        <begin position="1"/>
        <end position="15"/>
    </location>
</feature>
<proteinExistence type="inferred from homology"/>
<keyword evidence="7" id="KW-1185">Reference proteome</keyword>
<dbReference type="GO" id="GO:0016788">
    <property type="term" value="F:hydrolase activity, acting on ester bonds"/>
    <property type="evidence" value="ECO:0007669"/>
    <property type="project" value="InterPro"/>
</dbReference>
<comment type="caution">
    <text evidence="6">The sequence shown here is derived from an EMBL/GenBank/DDBJ whole genome shotgun (WGS) entry which is preliminary data.</text>
</comment>
<gene>
    <name evidence="6" type="primary">Cni-lipl-8</name>
    <name evidence="6" type="synonym">Cnig_chr_V.g20481</name>
    <name evidence="6" type="ORF">B9Z55_020481</name>
</gene>
<dbReference type="PANTHER" id="PTHR11005">
    <property type="entry name" value="LYSOSOMAL ACID LIPASE-RELATED"/>
    <property type="match status" value="1"/>
</dbReference>
<dbReference type="PIRSF" id="PIRSF000862">
    <property type="entry name" value="Steryl_ester_lip"/>
    <property type="match status" value="1"/>
</dbReference>
<dbReference type="Pfam" id="PF04083">
    <property type="entry name" value="Abhydro_lipase"/>
    <property type="match status" value="1"/>
</dbReference>
<evidence type="ECO:0000256" key="3">
    <source>
        <dbReference type="PIRSR" id="PIRSR000862-1"/>
    </source>
</evidence>
<name>A0A2G5TMW5_9PELO</name>
<evidence type="ECO:0000256" key="4">
    <source>
        <dbReference type="SAM" id="SignalP"/>
    </source>
</evidence>
<dbReference type="InterPro" id="IPR025483">
    <property type="entry name" value="Lipase_euk"/>
</dbReference>
<sequence>MIALLILFLTTSSVAKEIEETLDAADYIAYYGYPVERHYVTTDDGYTSEVQRIPSGRDERAIEGCSKKRPIVFFMHGLFASSYTYLFNLPSQSPAFVFADAGFDVWLGNVRGTEYGMNHTTFDAKDPSFWNFTLYDYSHYDLRQQIEYALETTGQESLFYVGHSQGTTVMFARLAEADATWQSKIRIFFALGPTAGFLKPLMPFTLLEKDLLQKLIQYVLDGKFGIQPVQIPKTLLSNLADFCSFSFLSHLCSAGFHIASGLEKLSQVNASRLPIILSHFPSATSTLNMLHWMQIFKYHELRKLDLGAKRNMIAYGQEEAPKLDIGNIVAQTILYFSKDDRITDEVDVREIIMKQMGPGLIENYDLDHFTHSDFAIGLRATDEVYKPIIYRIYKEIQKNGC</sequence>
<dbReference type="Gene3D" id="3.40.50.1820">
    <property type="entry name" value="alpha/beta hydrolase"/>
    <property type="match status" value="1"/>
</dbReference>
<organism evidence="6 7">
    <name type="scientific">Caenorhabditis nigoni</name>
    <dbReference type="NCBI Taxonomy" id="1611254"/>
    <lineage>
        <taxon>Eukaryota</taxon>
        <taxon>Metazoa</taxon>
        <taxon>Ecdysozoa</taxon>
        <taxon>Nematoda</taxon>
        <taxon>Chromadorea</taxon>
        <taxon>Rhabditida</taxon>
        <taxon>Rhabditina</taxon>
        <taxon>Rhabditomorpha</taxon>
        <taxon>Rhabditoidea</taxon>
        <taxon>Rhabditidae</taxon>
        <taxon>Peloderinae</taxon>
        <taxon>Caenorhabditis</taxon>
    </lineage>
</organism>
<keyword evidence="4" id="KW-0732">Signal</keyword>
<accession>A0A2G5TMW5</accession>
<dbReference type="SUPFAM" id="SSF53474">
    <property type="entry name" value="alpha/beta-Hydrolases"/>
    <property type="match status" value="1"/>
</dbReference>
<reference evidence="7" key="1">
    <citation type="submission" date="2017-10" db="EMBL/GenBank/DDBJ databases">
        <title>Rapid genome shrinkage in a self-fertile nematode reveals novel sperm competition proteins.</title>
        <authorList>
            <person name="Yin D."/>
            <person name="Schwarz E.M."/>
            <person name="Thomas C.G."/>
            <person name="Felde R.L."/>
            <person name="Korf I.F."/>
            <person name="Cutter A.D."/>
            <person name="Schartner C.M."/>
            <person name="Ralston E.J."/>
            <person name="Meyer B.J."/>
            <person name="Haag E.S."/>
        </authorList>
    </citation>
    <scope>NUCLEOTIDE SEQUENCE [LARGE SCALE GENOMIC DNA]</scope>
    <source>
        <strain evidence="7">JU1422</strain>
    </source>
</reference>
<feature type="domain" description="Partial AB-hydrolase lipase" evidence="5">
    <location>
        <begin position="25"/>
        <end position="88"/>
    </location>
</feature>
<dbReference type="InterPro" id="IPR006693">
    <property type="entry name" value="AB_hydrolase_lipase"/>
</dbReference>
<dbReference type="Proteomes" id="UP000230233">
    <property type="component" value="Chromosome V"/>
</dbReference>
<dbReference type="FunFam" id="3.40.50.1820:FF:000670">
    <property type="entry name" value="Lipase"/>
    <property type="match status" value="1"/>
</dbReference>
<protein>
    <recommendedName>
        <fullName evidence="2">Lipase</fullName>
    </recommendedName>
</protein>
<keyword evidence="2" id="KW-0378">Hydrolase</keyword>
<keyword evidence="2" id="KW-0443">Lipid metabolism</keyword>
<dbReference type="AlphaFoldDB" id="A0A2G5TMW5"/>
<evidence type="ECO:0000256" key="1">
    <source>
        <dbReference type="ARBA" id="ARBA00010701"/>
    </source>
</evidence>
<comment type="similarity">
    <text evidence="1 2">Belongs to the AB hydrolase superfamily. Lipase family.</text>
</comment>
<dbReference type="OrthoDB" id="9974421at2759"/>
<evidence type="ECO:0000313" key="6">
    <source>
        <dbReference type="EMBL" id="PIC28630.1"/>
    </source>
</evidence>
<feature type="chain" id="PRO_5013754511" description="Lipase" evidence="4">
    <location>
        <begin position="16"/>
        <end position="401"/>
    </location>
</feature>
<evidence type="ECO:0000313" key="7">
    <source>
        <dbReference type="Proteomes" id="UP000230233"/>
    </source>
</evidence>